<keyword evidence="2" id="KW-1185">Reference proteome</keyword>
<accession>A0A9W8ADG8</accession>
<evidence type="ECO:0000313" key="2">
    <source>
        <dbReference type="Proteomes" id="UP001150569"/>
    </source>
</evidence>
<protein>
    <submittedName>
        <fullName evidence="1">Uncharacterized protein</fullName>
    </submittedName>
</protein>
<dbReference type="AlphaFoldDB" id="A0A9W8ADG8"/>
<sequence length="455" mass="50661">MKLTITVVCLAVLAATWFPVAIVATHLTSLPAEIHQLIDEQLPRDQAEQYRLAHRTVNSALAHSVRQHNIQAIEAHGRHIADYINILFEGYPPEHLTLAIAAGSLAGEHSTERQARARHEFQGIWTEIGPFFRSSIYQSALVPKLSAYGVTLFDPLAVRRGNRPPPRYELTAAYNNLLSDNIRRYVNKWITERQSDLNDLPVAVRVYRLDDPDLGGRLTEHNYVAFAIANGCFQYITALVGYLASETSLQLLTEKMDDQTFLPVGHRELAAVLADPHSVRYAMQGRVEPNSPAMATNYVVRSELQLIATKFVRNIAYSAVLVFAARGEARRVDEFIGTMAALPPRLLYMRLSPVVLRALAFLVGAQFGQTAVVDRMRDQITLDKAEMHRTAERVGWARAVQAVAELPYQGGRADQISQMEFANDLPFVVAPDGSVLYIAYYARAPGLSEGTTGQR</sequence>
<reference evidence="1" key="1">
    <citation type="submission" date="2022-07" db="EMBL/GenBank/DDBJ databases">
        <title>Phylogenomic reconstructions and comparative analyses of Kickxellomycotina fungi.</title>
        <authorList>
            <person name="Reynolds N.K."/>
            <person name="Stajich J.E."/>
            <person name="Barry K."/>
            <person name="Grigoriev I.V."/>
            <person name="Crous P."/>
            <person name="Smith M.E."/>
        </authorList>
    </citation>
    <scope>NUCLEOTIDE SEQUENCE</scope>
    <source>
        <strain evidence="1">RSA 861</strain>
    </source>
</reference>
<name>A0A9W8ADG8_9FUNG</name>
<dbReference type="Proteomes" id="UP001150569">
    <property type="component" value="Unassembled WGS sequence"/>
</dbReference>
<evidence type="ECO:0000313" key="1">
    <source>
        <dbReference type="EMBL" id="KAJ1928819.1"/>
    </source>
</evidence>
<comment type="caution">
    <text evidence="1">The sequence shown here is derived from an EMBL/GenBank/DDBJ whole genome shotgun (WGS) entry which is preliminary data.</text>
</comment>
<proteinExistence type="predicted"/>
<organism evidence="1 2">
    <name type="scientific">Tieghemiomyces parasiticus</name>
    <dbReference type="NCBI Taxonomy" id="78921"/>
    <lineage>
        <taxon>Eukaryota</taxon>
        <taxon>Fungi</taxon>
        <taxon>Fungi incertae sedis</taxon>
        <taxon>Zoopagomycota</taxon>
        <taxon>Kickxellomycotina</taxon>
        <taxon>Dimargaritomycetes</taxon>
        <taxon>Dimargaritales</taxon>
        <taxon>Dimargaritaceae</taxon>
        <taxon>Tieghemiomyces</taxon>
    </lineage>
</organism>
<gene>
    <name evidence="1" type="ORF">IWQ60_001722</name>
</gene>
<dbReference type="EMBL" id="JANBPT010000058">
    <property type="protein sequence ID" value="KAJ1928819.1"/>
    <property type="molecule type" value="Genomic_DNA"/>
</dbReference>